<keyword evidence="6 9" id="KW-0067">ATP-binding</keyword>
<accession>A0A1C6S0S3</accession>
<evidence type="ECO:0000256" key="5">
    <source>
        <dbReference type="ARBA" id="ARBA00022741"/>
    </source>
</evidence>
<feature type="binding site" evidence="9">
    <location>
        <begin position="216"/>
        <end position="218"/>
    </location>
    <ligand>
        <name>ATP</name>
        <dbReference type="ChEBI" id="CHEBI:30616"/>
    </ligand>
</feature>
<dbReference type="GO" id="GO:0003723">
    <property type="term" value="F:RNA binding"/>
    <property type="evidence" value="ECO:0007669"/>
    <property type="project" value="TreeGrafter"/>
</dbReference>
<dbReference type="PANTHER" id="PTHR43450">
    <property type="entry name" value="ASPARTYL-TRNA SYNTHETASE"/>
    <property type="match status" value="1"/>
</dbReference>
<feature type="binding site" evidence="9">
    <location>
        <position position="208"/>
    </location>
    <ligand>
        <name>L-aspartate</name>
        <dbReference type="ChEBI" id="CHEBI:29991"/>
    </ligand>
</feature>
<keyword evidence="8 9" id="KW-0030">Aminoacyl-tRNA synthetase</keyword>
<dbReference type="InterPro" id="IPR004364">
    <property type="entry name" value="Aa-tRNA-synt_II"/>
</dbReference>
<reference evidence="12" key="1">
    <citation type="submission" date="2016-06" db="EMBL/GenBank/DDBJ databases">
        <authorList>
            <person name="Varghese N."/>
        </authorList>
    </citation>
    <scope>NUCLEOTIDE SEQUENCE [LARGE SCALE GENOMIC DNA]</scope>
    <source>
        <strain evidence="12">DSM 46123</strain>
    </source>
</reference>
<comment type="subunit">
    <text evidence="9">Homodimer.</text>
</comment>
<organism evidence="11 12">
    <name type="scientific">Micromonospora inyonensis</name>
    <dbReference type="NCBI Taxonomy" id="47866"/>
    <lineage>
        <taxon>Bacteria</taxon>
        <taxon>Bacillati</taxon>
        <taxon>Actinomycetota</taxon>
        <taxon>Actinomycetes</taxon>
        <taxon>Micromonosporales</taxon>
        <taxon>Micromonosporaceae</taxon>
        <taxon>Micromonospora</taxon>
    </lineage>
</organism>
<keyword evidence="3 9" id="KW-0963">Cytoplasm</keyword>
<protein>
    <recommendedName>
        <fullName evidence="9">Aspartate--tRNA(Asp/Asn) ligase</fullName>
        <ecNumber evidence="9">6.1.1.23</ecNumber>
    </recommendedName>
    <alternativeName>
        <fullName evidence="9">Aspartyl-tRNA synthetase</fullName>
        <shortName evidence="9">AspRS</shortName>
    </alternativeName>
    <alternativeName>
        <fullName evidence="9">Non-discriminating aspartyl-tRNA synthetase</fullName>
        <shortName evidence="9">ND-AspRS</shortName>
    </alternativeName>
</protein>
<comment type="function">
    <text evidence="9">Aspartyl-tRNA synthetase with relaxed tRNA specificity since it is able to aspartylate not only its cognate tRNA(Asp) but also tRNA(Asn). Reaction proceeds in two steps: L-aspartate is first activated by ATP to form Asp-AMP and then transferred to the acceptor end of tRNA(Asp/Asn).</text>
</comment>
<comment type="catalytic activity">
    <reaction evidence="9">
        <text>tRNA(Asx) + L-aspartate + ATP = L-aspartyl-tRNA(Asx) + AMP + diphosphate</text>
        <dbReference type="Rhea" id="RHEA:18349"/>
        <dbReference type="Rhea" id="RHEA-COMP:9710"/>
        <dbReference type="Rhea" id="RHEA-COMP:9711"/>
        <dbReference type="ChEBI" id="CHEBI:29991"/>
        <dbReference type="ChEBI" id="CHEBI:30616"/>
        <dbReference type="ChEBI" id="CHEBI:33019"/>
        <dbReference type="ChEBI" id="CHEBI:78442"/>
        <dbReference type="ChEBI" id="CHEBI:78516"/>
        <dbReference type="ChEBI" id="CHEBI:456215"/>
        <dbReference type="EC" id="6.1.1.23"/>
    </reaction>
</comment>
<evidence type="ECO:0000256" key="9">
    <source>
        <dbReference type="HAMAP-Rule" id="MF_02075"/>
    </source>
</evidence>
<feature type="site" description="Important for tRNA non-discrimination" evidence="9">
    <location>
        <position position="79"/>
    </location>
</feature>
<keyword evidence="7 9" id="KW-0648">Protein biosynthesis</keyword>
<dbReference type="EMBL" id="FMHU01000002">
    <property type="protein sequence ID" value="SCL23076.1"/>
    <property type="molecule type" value="Genomic_DNA"/>
</dbReference>
<dbReference type="InterPro" id="IPR004523">
    <property type="entry name" value="Asp-tRNA_synthase_2"/>
</dbReference>
<feature type="region of interest" description="Aspartate" evidence="9">
    <location>
        <begin position="187"/>
        <end position="190"/>
    </location>
</feature>
<dbReference type="Gene3D" id="3.30.930.10">
    <property type="entry name" value="Bira Bifunctional Protein, Domain 2"/>
    <property type="match status" value="1"/>
</dbReference>
<dbReference type="InterPro" id="IPR002312">
    <property type="entry name" value="Asp/Asn-tRNA-synth_IIb"/>
</dbReference>
<dbReference type="Proteomes" id="UP000198906">
    <property type="component" value="Unassembled WGS sequence"/>
</dbReference>
<dbReference type="Pfam" id="PF01336">
    <property type="entry name" value="tRNA_anti-codon"/>
    <property type="match status" value="1"/>
</dbReference>
<evidence type="ECO:0000256" key="1">
    <source>
        <dbReference type="ARBA" id="ARBA00004496"/>
    </source>
</evidence>
<dbReference type="STRING" id="47866.GA0074694_3544"/>
<name>A0A1C6S0S3_9ACTN</name>
<keyword evidence="4 9" id="KW-0436">Ligase</keyword>
<dbReference type="GO" id="GO:0006422">
    <property type="term" value="P:aspartyl-tRNA aminoacylation"/>
    <property type="evidence" value="ECO:0007669"/>
    <property type="project" value="UniProtKB-UniRule"/>
</dbReference>
<dbReference type="GO" id="GO:0005524">
    <property type="term" value="F:ATP binding"/>
    <property type="evidence" value="ECO:0007669"/>
    <property type="project" value="UniProtKB-UniRule"/>
</dbReference>
<comment type="similarity">
    <text evidence="2 9">Belongs to the class-II aminoacyl-tRNA synthetase family. Type 2 subfamily.</text>
</comment>
<dbReference type="EC" id="6.1.1.23" evidence="9"/>
<keyword evidence="12" id="KW-1185">Reference proteome</keyword>
<evidence type="ECO:0000259" key="10">
    <source>
        <dbReference type="PROSITE" id="PS50862"/>
    </source>
</evidence>
<dbReference type="HAMAP" id="MF_02075">
    <property type="entry name" value="Asp_tRNA_synth_type2"/>
    <property type="match status" value="1"/>
</dbReference>
<dbReference type="AlphaFoldDB" id="A0A1C6S0S3"/>
<dbReference type="PRINTS" id="PR01042">
    <property type="entry name" value="TRNASYNTHASP"/>
</dbReference>
<dbReference type="Gene3D" id="2.40.50.140">
    <property type="entry name" value="Nucleic acid-binding proteins"/>
    <property type="match status" value="1"/>
</dbReference>
<feature type="binding site" evidence="9">
    <location>
        <position position="351"/>
    </location>
    <ligand>
        <name>ATP</name>
        <dbReference type="ChEBI" id="CHEBI:30616"/>
    </ligand>
</feature>
<feature type="binding site" evidence="9">
    <location>
        <begin position="399"/>
        <end position="402"/>
    </location>
    <ligand>
        <name>ATP</name>
        <dbReference type="ChEBI" id="CHEBI:30616"/>
    </ligand>
</feature>
<dbReference type="GO" id="GO:0004815">
    <property type="term" value="F:aspartate-tRNA ligase activity"/>
    <property type="evidence" value="ECO:0007669"/>
    <property type="project" value="UniProtKB-UniRule"/>
</dbReference>
<dbReference type="SUPFAM" id="SSF55681">
    <property type="entry name" value="Class II aaRS and biotin synthetases"/>
    <property type="match status" value="1"/>
</dbReference>
<evidence type="ECO:0000256" key="3">
    <source>
        <dbReference type="ARBA" id="ARBA00022490"/>
    </source>
</evidence>
<dbReference type="InterPro" id="IPR045864">
    <property type="entry name" value="aa-tRNA-synth_II/BPL/LPL"/>
</dbReference>
<proteinExistence type="inferred from homology"/>
<dbReference type="InterPro" id="IPR006195">
    <property type="entry name" value="aa-tRNA-synth_II"/>
</dbReference>
<feature type="binding site" evidence="9">
    <location>
        <position position="358"/>
    </location>
    <ligand>
        <name>L-aspartate</name>
        <dbReference type="ChEBI" id="CHEBI:29991"/>
    </ligand>
</feature>
<evidence type="ECO:0000313" key="12">
    <source>
        <dbReference type="Proteomes" id="UP000198906"/>
    </source>
</evidence>
<evidence type="ECO:0000256" key="8">
    <source>
        <dbReference type="ARBA" id="ARBA00023146"/>
    </source>
</evidence>
<evidence type="ECO:0000313" key="11">
    <source>
        <dbReference type="EMBL" id="SCL23076.1"/>
    </source>
</evidence>
<gene>
    <name evidence="9" type="primary">aspS</name>
    <name evidence="11" type="ORF">GA0074694_3544</name>
</gene>
<feature type="binding site" evidence="9">
    <location>
        <position position="354"/>
    </location>
    <ligand>
        <name>L-aspartate</name>
        <dbReference type="ChEBI" id="CHEBI:29991"/>
    </ligand>
</feature>
<evidence type="ECO:0000256" key="4">
    <source>
        <dbReference type="ARBA" id="ARBA00022598"/>
    </source>
</evidence>
<dbReference type="PANTHER" id="PTHR43450:SF1">
    <property type="entry name" value="ASPARTATE--TRNA LIGASE, CYTOPLASMIC"/>
    <property type="match status" value="1"/>
</dbReference>
<evidence type="ECO:0000256" key="6">
    <source>
        <dbReference type="ARBA" id="ARBA00022840"/>
    </source>
</evidence>
<feature type="domain" description="Aminoacyl-transfer RNA synthetases class-II family profile" evidence="10">
    <location>
        <begin position="142"/>
        <end position="428"/>
    </location>
</feature>
<feature type="binding site" evidence="9">
    <location>
        <begin position="208"/>
        <end position="210"/>
    </location>
    <ligand>
        <name>ATP</name>
        <dbReference type="ChEBI" id="CHEBI:30616"/>
    </ligand>
</feature>
<evidence type="ECO:0000256" key="7">
    <source>
        <dbReference type="ARBA" id="ARBA00022917"/>
    </source>
</evidence>
<comment type="subcellular location">
    <subcellularLocation>
        <location evidence="1 9">Cytoplasm</location>
    </subcellularLocation>
</comment>
<feature type="binding site" evidence="9">
    <location>
        <position position="165"/>
    </location>
    <ligand>
        <name>L-aspartate</name>
        <dbReference type="ChEBI" id="CHEBI:29991"/>
    </ligand>
</feature>
<dbReference type="GO" id="GO:0005829">
    <property type="term" value="C:cytosol"/>
    <property type="evidence" value="ECO:0007669"/>
    <property type="project" value="TreeGrafter"/>
</dbReference>
<dbReference type="RefSeq" id="WP_091463338.1">
    <property type="nucleotide sequence ID" value="NZ_FMHU01000002.1"/>
</dbReference>
<dbReference type="PROSITE" id="PS50862">
    <property type="entry name" value="AA_TRNA_LIGASE_II"/>
    <property type="match status" value="1"/>
</dbReference>
<dbReference type="GO" id="GO:0017101">
    <property type="term" value="C:aminoacyl-tRNA synthetase multienzyme complex"/>
    <property type="evidence" value="ECO:0007669"/>
    <property type="project" value="TreeGrafter"/>
</dbReference>
<sequence>MQRILSAQLPTHVGATVRIAGWTHRRRLLKSVAFLIVRDAAGTAQVVVTDPAVRAAVEALTEETVVEVVGTVTANPTAPAGVELTDPAVRPLGPPAVPPPFDLFRPTLGATLPTQLDHAPVALRHPRRSAALRVAAAAVAGFRATLDARGFVEVHTPKIVGSSTESGANVFALDYFGRPAYLAQSPQFYKQLMVGVLERVYEVGPVFRAEPHDTARHLAQYTSLDAELGFVTDHRDVMTVLRDTLAGLLDTVADRAGPALTLLDAAVPPVPAEIPAVHFTEALAIADAPADEPDLAPAHERALGEWARREHGSDFLFVTGYPMAKRPFYTHPDPARPAHSNGFDLLFRGVELVTGGQRLHRHADYLAALAERGEPVEPYADYVDAFRHGMPPHGGFAIGLERLVARLVGAANVREVTAFPRDLHRLTP</sequence>
<dbReference type="GO" id="GO:0050560">
    <property type="term" value="F:aspartate-tRNA(Asn) ligase activity"/>
    <property type="evidence" value="ECO:0007669"/>
    <property type="project" value="UniProtKB-EC"/>
</dbReference>
<dbReference type="InterPro" id="IPR012340">
    <property type="entry name" value="NA-bd_OB-fold"/>
</dbReference>
<dbReference type="SUPFAM" id="SSF50249">
    <property type="entry name" value="Nucleic acid-binding proteins"/>
    <property type="match status" value="1"/>
</dbReference>
<dbReference type="InterPro" id="IPR004365">
    <property type="entry name" value="NA-bd_OB_tRNA"/>
</dbReference>
<evidence type="ECO:0000256" key="2">
    <source>
        <dbReference type="ARBA" id="ARBA00005312"/>
    </source>
</evidence>
<keyword evidence="5 9" id="KW-0547">Nucleotide-binding</keyword>
<dbReference type="Pfam" id="PF00152">
    <property type="entry name" value="tRNA-synt_2"/>
    <property type="match status" value="1"/>
</dbReference>
<dbReference type="NCBIfam" id="NF003483">
    <property type="entry name" value="PRK05159.1"/>
    <property type="match status" value="1"/>
</dbReference>